<sequence>MIRVEVSWFSSFGSIRFVEVIIAKPIGWLLTKNAIPAIADYSTD</sequence>
<protein>
    <submittedName>
        <fullName evidence="1">Uncharacterized protein</fullName>
    </submittedName>
</protein>
<organism evidence="1 2">
    <name type="scientific">Klebsiella phage GH-K3</name>
    <name type="common">Bacteriophage GH-K3</name>
    <dbReference type="NCBI Taxonomy" id="2419608"/>
    <lineage>
        <taxon>Viruses</taxon>
        <taxon>Duplodnaviria</taxon>
        <taxon>Heunggongvirae</taxon>
        <taxon>Uroviricota</taxon>
        <taxon>Caudoviricetes</taxon>
        <taxon>Drexlerviridae</taxon>
        <taxon>Webervirus</taxon>
        <taxon>Webervirus GHK3</taxon>
    </lineage>
</organism>
<evidence type="ECO:0000313" key="1">
    <source>
        <dbReference type="EMBL" id="AYP28182.1"/>
    </source>
</evidence>
<keyword evidence="2" id="KW-1185">Reference proteome</keyword>
<name>A0A3S7W7F6_BPGK3</name>
<reference evidence="1 2" key="1">
    <citation type="submission" date="2018-09" db="EMBL/GenBank/DDBJ databases">
        <title>Genomics analysis of Klebsiella pneumoniae phage GH-K3.</title>
        <authorList>
            <person name="Cai R."/>
        </authorList>
    </citation>
    <scope>NUCLEOTIDE SEQUENCE [LARGE SCALE GENOMIC DNA]</scope>
    <source>
        <strain evidence="1">Sewage</strain>
    </source>
</reference>
<evidence type="ECO:0000313" key="2">
    <source>
        <dbReference type="Proteomes" id="UP000293640"/>
    </source>
</evidence>
<dbReference type="EMBL" id="MH844531">
    <property type="protein sequence ID" value="AYP28182.1"/>
    <property type="molecule type" value="Genomic_DNA"/>
</dbReference>
<dbReference type="Proteomes" id="UP000293640">
    <property type="component" value="Segment"/>
</dbReference>
<organismHost>
    <name type="scientific">Klebsiella pneumoniae</name>
    <dbReference type="NCBI Taxonomy" id="573"/>
</organismHost>
<proteinExistence type="predicted"/>
<gene>
    <name evidence="1" type="ORF">GHK3_01</name>
</gene>
<accession>A0A3S7W7F6</accession>